<evidence type="ECO:0000313" key="5">
    <source>
        <dbReference type="Proteomes" id="UP000193560"/>
    </source>
</evidence>
<dbReference type="STRING" id="90262.A0A1X2I1F3"/>
<accession>A0A1X2I1F3</accession>
<feature type="compositionally biased region" description="Low complexity" evidence="2">
    <location>
        <begin position="417"/>
        <end position="428"/>
    </location>
</feature>
<evidence type="ECO:0000313" key="4">
    <source>
        <dbReference type="EMBL" id="ORZ07129.1"/>
    </source>
</evidence>
<reference evidence="4 5" key="1">
    <citation type="submission" date="2016-07" db="EMBL/GenBank/DDBJ databases">
        <title>Pervasive Adenine N6-methylation of Active Genes in Fungi.</title>
        <authorList>
            <consortium name="DOE Joint Genome Institute"/>
            <person name="Mondo S.J."/>
            <person name="Dannebaum R.O."/>
            <person name="Kuo R.C."/>
            <person name="Labutti K."/>
            <person name="Haridas S."/>
            <person name="Kuo A."/>
            <person name="Salamov A."/>
            <person name="Ahrendt S.R."/>
            <person name="Lipzen A."/>
            <person name="Sullivan W."/>
            <person name="Andreopoulos W.B."/>
            <person name="Clum A."/>
            <person name="Lindquist E."/>
            <person name="Daum C."/>
            <person name="Ramamoorthy G.K."/>
            <person name="Gryganskyi A."/>
            <person name="Culley D."/>
            <person name="Magnuson J.K."/>
            <person name="James T.Y."/>
            <person name="O'Malley M.A."/>
            <person name="Stajich J.E."/>
            <person name="Spatafora J.W."/>
            <person name="Visel A."/>
            <person name="Grigoriev I.V."/>
        </authorList>
    </citation>
    <scope>NUCLEOTIDE SEQUENCE [LARGE SCALE GENOMIC DNA]</scope>
    <source>
        <strain evidence="4 5">NRRL 1336</strain>
    </source>
</reference>
<dbReference type="InterPro" id="IPR013083">
    <property type="entry name" value="Znf_RING/FYVE/PHD"/>
</dbReference>
<feature type="domain" description="Myb-like" evidence="3">
    <location>
        <begin position="292"/>
        <end position="344"/>
    </location>
</feature>
<dbReference type="AlphaFoldDB" id="A0A1X2I1F3"/>
<dbReference type="EMBL" id="MCGE01000036">
    <property type="protein sequence ID" value="ORZ07129.1"/>
    <property type="molecule type" value="Genomic_DNA"/>
</dbReference>
<keyword evidence="5" id="KW-1185">Reference proteome</keyword>
<dbReference type="Proteomes" id="UP000193560">
    <property type="component" value="Unassembled WGS sequence"/>
</dbReference>
<feature type="coiled-coil region" evidence="1">
    <location>
        <begin position="112"/>
        <end position="139"/>
    </location>
</feature>
<keyword evidence="1" id="KW-0175">Coiled coil</keyword>
<name>A0A1X2I1F3_9FUNG</name>
<dbReference type="InterPro" id="IPR009057">
    <property type="entry name" value="Homeodomain-like_sf"/>
</dbReference>
<feature type="compositionally biased region" description="Low complexity" evidence="2">
    <location>
        <begin position="468"/>
        <end position="505"/>
    </location>
</feature>
<comment type="caution">
    <text evidence="4">The sequence shown here is derived from an EMBL/GenBank/DDBJ whole genome shotgun (WGS) entry which is preliminary data.</text>
</comment>
<evidence type="ECO:0000259" key="3">
    <source>
        <dbReference type="PROSITE" id="PS50090"/>
    </source>
</evidence>
<proteinExistence type="predicted"/>
<dbReference type="PROSITE" id="PS50090">
    <property type="entry name" value="MYB_LIKE"/>
    <property type="match status" value="1"/>
</dbReference>
<protein>
    <recommendedName>
        <fullName evidence="3">Myb-like domain-containing protein</fullName>
    </recommendedName>
</protein>
<evidence type="ECO:0000256" key="2">
    <source>
        <dbReference type="SAM" id="MobiDB-lite"/>
    </source>
</evidence>
<dbReference type="Gene3D" id="3.30.40.10">
    <property type="entry name" value="Zinc/RING finger domain, C3HC4 (zinc finger)"/>
    <property type="match status" value="1"/>
</dbReference>
<dbReference type="SUPFAM" id="SSF57850">
    <property type="entry name" value="RING/U-box"/>
    <property type="match status" value="1"/>
</dbReference>
<dbReference type="SUPFAM" id="SSF46689">
    <property type="entry name" value="Homeodomain-like"/>
    <property type="match status" value="1"/>
</dbReference>
<feature type="compositionally biased region" description="Low complexity" evidence="2">
    <location>
        <begin position="393"/>
        <end position="410"/>
    </location>
</feature>
<feature type="region of interest" description="Disordered" evidence="2">
    <location>
        <begin position="378"/>
        <end position="521"/>
    </location>
</feature>
<feature type="compositionally biased region" description="Acidic residues" evidence="2">
    <location>
        <begin position="441"/>
        <end position="459"/>
    </location>
</feature>
<sequence length="620" mass="69992">MMTTAVEKPAMDTKESNRIFATTFFSEEPYQFNKGKGKAIAASAQEHEQCPTLKWSQLKLPSSLDSNPILDRLRATKLEVISRIRELPLEANQENEDSEAIKVVRKDNVFGAEMTENEMDIIQQRVARQQQQFAEYEHKEKIRKFKKVYSIYDYLTIEEMEEMLVDCKNDEDEIVVRMTEPFYLLEIRKTIALKFTPASAMKPNKMSENQVQAYQKLLEKRSATLRKTTDETAKKHYRLGGRLALDDAIRQVQEQGVDASTAFEGWSAARIRAYNLIDQNPNSYYYRFNAPGEIQQKGQWGPDERKLFFARLEEVGANGQWGHFAMTIPGRVGYQCSNFYRLLVENGEVEDPNYVLDEKGKAHYLFDKKTANGKVEKTFRTHNKHGRTGGAADGSTTGTTETTGAAAGTTTKRKRATASTGAATTTATSKRKRRARRWGSDEDDHDDDDEEDDDDMFEDYADKSGSYTSSSVRSSTRTSTRQTRSRPAPTTAAPATEAAAETAAAMVEDGLSSSETPPGTAISSVATAVEHDELAEEEYDDENEPQVLPGFIDPITLDEVEKPAISKYGHVMGYDSWVRCLTNWEGKKNICPLTKKPLTKRDLVILTFDNIEEYRDQILN</sequence>
<dbReference type="InterPro" id="IPR001005">
    <property type="entry name" value="SANT/Myb"/>
</dbReference>
<gene>
    <name evidence="4" type="ORF">BCR42DRAFT_456122</name>
</gene>
<organism evidence="4 5">
    <name type="scientific">Absidia repens</name>
    <dbReference type="NCBI Taxonomy" id="90262"/>
    <lineage>
        <taxon>Eukaryota</taxon>
        <taxon>Fungi</taxon>
        <taxon>Fungi incertae sedis</taxon>
        <taxon>Mucoromycota</taxon>
        <taxon>Mucoromycotina</taxon>
        <taxon>Mucoromycetes</taxon>
        <taxon>Mucorales</taxon>
        <taxon>Cunninghamellaceae</taxon>
        <taxon>Absidia</taxon>
    </lineage>
</organism>
<dbReference type="OrthoDB" id="6781668at2759"/>
<feature type="compositionally biased region" description="Polar residues" evidence="2">
    <location>
        <begin position="511"/>
        <end position="521"/>
    </location>
</feature>
<evidence type="ECO:0000256" key="1">
    <source>
        <dbReference type="SAM" id="Coils"/>
    </source>
</evidence>